<feature type="domain" description="Xylose isomerase-like TIM barrel" evidence="2">
    <location>
        <begin position="81"/>
        <end position="289"/>
    </location>
</feature>
<dbReference type="PANTHER" id="PTHR12110:SF41">
    <property type="entry name" value="INOSOSE DEHYDRATASE"/>
    <property type="match status" value="1"/>
</dbReference>
<evidence type="ECO:0000313" key="3">
    <source>
        <dbReference type="EMBL" id="MFD2244641.1"/>
    </source>
</evidence>
<dbReference type="PROSITE" id="PS51318">
    <property type="entry name" value="TAT"/>
    <property type="match status" value="1"/>
</dbReference>
<dbReference type="EMBL" id="JBHUIM010000001">
    <property type="protein sequence ID" value="MFD2244641.1"/>
    <property type="molecule type" value="Genomic_DNA"/>
</dbReference>
<proteinExistence type="predicted"/>
<dbReference type="RefSeq" id="WP_250430007.1">
    <property type="nucleotide sequence ID" value="NZ_JALPRR010000002.1"/>
</dbReference>
<protein>
    <submittedName>
        <fullName evidence="3">Sugar phosphate isomerase/epimerase family protein</fullName>
    </submittedName>
</protein>
<keyword evidence="3" id="KW-0413">Isomerase</keyword>
<organism evidence="3 4">
    <name type="scientific">Pontibacter ruber</name>
    <dbReference type="NCBI Taxonomy" id="1343895"/>
    <lineage>
        <taxon>Bacteria</taxon>
        <taxon>Pseudomonadati</taxon>
        <taxon>Bacteroidota</taxon>
        <taxon>Cytophagia</taxon>
        <taxon>Cytophagales</taxon>
        <taxon>Hymenobacteraceae</taxon>
        <taxon>Pontibacter</taxon>
    </lineage>
</organism>
<dbReference type="GO" id="GO:0016853">
    <property type="term" value="F:isomerase activity"/>
    <property type="evidence" value="ECO:0007669"/>
    <property type="project" value="UniProtKB-KW"/>
</dbReference>
<name>A0ABW5CQM5_9BACT</name>
<dbReference type="InterPro" id="IPR013022">
    <property type="entry name" value="Xyl_isomerase-like_TIM-brl"/>
</dbReference>
<keyword evidence="4" id="KW-1185">Reference proteome</keyword>
<evidence type="ECO:0000259" key="2">
    <source>
        <dbReference type="Pfam" id="PF01261"/>
    </source>
</evidence>
<dbReference type="InterPro" id="IPR050312">
    <property type="entry name" value="IolE/XylAMocC-like"/>
</dbReference>
<dbReference type="InterPro" id="IPR006311">
    <property type="entry name" value="TAT_signal"/>
</dbReference>
<feature type="signal peptide" evidence="1">
    <location>
        <begin position="1"/>
        <end position="21"/>
    </location>
</feature>
<keyword evidence="1" id="KW-0732">Signal</keyword>
<evidence type="ECO:0000313" key="4">
    <source>
        <dbReference type="Proteomes" id="UP001597374"/>
    </source>
</evidence>
<dbReference type="InterPro" id="IPR036237">
    <property type="entry name" value="Xyl_isomerase-like_sf"/>
</dbReference>
<dbReference type="PROSITE" id="PS51257">
    <property type="entry name" value="PROKAR_LIPOPROTEIN"/>
    <property type="match status" value="1"/>
</dbReference>
<dbReference type="PANTHER" id="PTHR12110">
    <property type="entry name" value="HYDROXYPYRUVATE ISOMERASE"/>
    <property type="match status" value="1"/>
</dbReference>
<comment type="caution">
    <text evidence="3">The sequence shown here is derived from an EMBL/GenBank/DDBJ whole genome shotgun (WGS) entry which is preliminary data.</text>
</comment>
<feature type="chain" id="PRO_5045536989" evidence="1">
    <location>
        <begin position="22"/>
        <end position="318"/>
    </location>
</feature>
<dbReference type="SUPFAM" id="SSF51658">
    <property type="entry name" value="Xylose isomerase-like"/>
    <property type="match status" value="1"/>
</dbReference>
<sequence>MNKRRSFLQQLGLLSAGFVIAPSLVSCNSQEQTAEEKSTTDAAATTDTADTAASTNLSQVGIQLYTLRELLPKDVKGVIVRVAQAGYQDVETYGYSKDGGYWGLDPKALKELLQSNKLISSSGHYDFGQYIATGNTDQVKTIIDAGKIVGQTYITVPYLGEEVRGSADAYKAIAEKLNKAGELCKQANLQLAYHNHDFEFKKFGDTTGYDILLKETDPSLVSMEADLYWFVRGGQDPVAYFKQHPGRFVMWHVKDMDKNSPNLNTEIGSGSIDYKQIFSQAGLSGVKRIFVEQENFAASMDPFQSITQSYGYVKNTLL</sequence>
<accession>A0ABW5CQM5</accession>
<dbReference type="Proteomes" id="UP001597374">
    <property type="component" value="Unassembled WGS sequence"/>
</dbReference>
<reference evidence="4" key="1">
    <citation type="journal article" date="2019" name="Int. J. Syst. Evol. Microbiol.">
        <title>The Global Catalogue of Microorganisms (GCM) 10K type strain sequencing project: providing services to taxonomists for standard genome sequencing and annotation.</title>
        <authorList>
            <consortium name="The Broad Institute Genomics Platform"/>
            <consortium name="The Broad Institute Genome Sequencing Center for Infectious Disease"/>
            <person name="Wu L."/>
            <person name="Ma J."/>
        </authorList>
    </citation>
    <scope>NUCLEOTIDE SEQUENCE [LARGE SCALE GENOMIC DNA]</scope>
    <source>
        <strain evidence="4">CGMCC 4.1782</strain>
    </source>
</reference>
<dbReference type="Pfam" id="PF01261">
    <property type="entry name" value="AP_endonuc_2"/>
    <property type="match status" value="1"/>
</dbReference>
<evidence type="ECO:0000256" key="1">
    <source>
        <dbReference type="SAM" id="SignalP"/>
    </source>
</evidence>
<gene>
    <name evidence="3" type="ORF">ACFSKP_00145</name>
</gene>
<dbReference type="Gene3D" id="3.20.20.150">
    <property type="entry name" value="Divalent-metal-dependent TIM barrel enzymes"/>
    <property type="match status" value="1"/>
</dbReference>